<protein>
    <submittedName>
        <fullName evidence="1">Uncharacterized protein</fullName>
    </submittedName>
</protein>
<dbReference type="Proteomes" id="UP000390763">
    <property type="component" value="Unassembled WGS sequence"/>
</dbReference>
<dbReference type="RefSeq" id="WP_153088509.1">
    <property type="nucleotide sequence ID" value="NZ_VZAO01000193.1"/>
</dbReference>
<evidence type="ECO:0000313" key="1">
    <source>
        <dbReference type="EMBL" id="MQO03549.1"/>
    </source>
</evidence>
<name>A0AB35ZH78_9BACT</name>
<comment type="caution">
    <text evidence="1">The sequence shown here is derived from an EMBL/GenBank/DDBJ whole genome shotgun (WGS) entry which is preliminary data.</text>
</comment>
<dbReference type="AlphaFoldDB" id="A0AB35ZH78"/>
<evidence type="ECO:0000313" key="2">
    <source>
        <dbReference type="Proteomes" id="UP000390763"/>
    </source>
</evidence>
<sequence>METFDLTTKDGMEIAKKYVLSYFELTPVGMLFKIGKMIFDSDSVKKQGKTVEDLIKVGKEKGVDEMEIILDNKKGFHFNAPIEEGITIETGLGSDEKIKIRVKYK</sequence>
<organism evidence="1 2">
    <name type="scientific">Segatella copri</name>
    <dbReference type="NCBI Taxonomy" id="165179"/>
    <lineage>
        <taxon>Bacteria</taxon>
        <taxon>Pseudomonadati</taxon>
        <taxon>Bacteroidota</taxon>
        <taxon>Bacteroidia</taxon>
        <taxon>Bacteroidales</taxon>
        <taxon>Prevotellaceae</taxon>
        <taxon>Segatella</taxon>
    </lineage>
</organism>
<dbReference type="EMBL" id="VZBT01000051">
    <property type="protein sequence ID" value="MQO03549.1"/>
    <property type="molecule type" value="Genomic_DNA"/>
</dbReference>
<reference evidence="2" key="1">
    <citation type="submission" date="2019-09" db="EMBL/GenBank/DDBJ databases">
        <title>Distinct polysaccharide growth profiles of human intestinal Prevotella copri isolates.</title>
        <authorList>
            <person name="Fehlner-Peach H."/>
            <person name="Magnabosco C."/>
            <person name="Raghavan V."/>
            <person name="Scher J.U."/>
            <person name="Tett A."/>
            <person name="Cox L.M."/>
            <person name="Gottsegen C."/>
            <person name="Watters A."/>
            <person name="Wiltshire- Gordon J.D."/>
            <person name="Segata N."/>
            <person name="Bonneau R."/>
            <person name="Littman D.R."/>
        </authorList>
    </citation>
    <scope>NUCLEOTIDE SEQUENCE [LARGE SCALE GENOMIC DNA]</scope>
    <source>
        <strain evidence="2">iAK279</strain>
    </source>
</reference>
<accession>A0AB35ZH78</accession>
<gene>
    <name evidence="1" type="ORF">F7D62_05410</name>
</gene>
<proteinExistence type="predicted"/>